<dbReference type="SUPFAM" id="SSF56349">
    <property type="entry name" value="DNA breaking-rejoining enzymes"/>
    <property type="match status" value="1"/>
</dbReference>
<dbReference type="PANTHER" id="PTHR30629">
    <property type="entry name" value="PROPHAGE INTEGRASE"/>
    <property type="match status" value="1"/>
</dbReference>
<comment type="caution">
    <text evidence="7">The sequence shown here is derived from an EMBL/GenBank/DDBJ whole genome shotgun (WGS) entry which is preliminary data.</text>
</comment>
<protein>
    <submittedName>
        <fullName evidence="7">DUF6538 domain-containing protein</fullName>
    </submittedName>
</protein>
<gene>
    <name evidence="7" type="ORF">ACFPP9_18035</name>
</gene>
<keyword evidence="3" id="KW-0238">DNA-binding</keyword>
<keyword evidence="2" id="KW-0229">DNA integration</keyword>
<dbReference type="InterPro" id="IPR010998">
    <property type="entry name" value="Integrase_recombinase_N"/>
</dbReference>
<keyword evidence="8" id="KW-1185">Reference proteome</keyword>
<dbReference type="InterPro" id="IPR011010">
    <property type="entry name" value="DNA_brk_join_enz"/>
</dbReference>
<evidence type="ECO:0000313" key="8">
    <source>
        <dbReference type="Proteomes" id="UP001596150"/>
    </source>
</evidence>
<sequence length="571" mass="62316">MARPLRHSASGILRFKVRVPADVLPKVKGRKIDLPIGLDMISTTVGEFVEASLRTRDPAEAKARHSAALATVLRYWSAVREGPQPLTHRRAEALAGIVYRDIVAGNTDEKLTELVGETERMQSTITAADGSPDKIKTALRHFVDQAGLGIVPLLYTKAEFAKLAPSFANLTPPVDWYALLEAVFGKMADSVLTREGMIVDDDGRRLLLDSVRAAVVDANKAAVRNVYGDYSPDPKAGRFPPSEEAKPKAHAKLSVTDLIDGHLAILKAGGQGAAAEKRWRPIVAKFVAFLKHDDATRVTKSDLIAWKDYRLLVEGRSPKTVRDSDLAALRACFQWAVDNVKLPFNPVEGVKVKLAKGVRTRGKGFTDEEALNILKAANEYRRPDQEYEETAAAKRWAPWLCAFTGARIAEICQLRQEDFSERDGVPVIRINPEAGSVKSGHYRDIPLHPQLVELGLLAFVAASKAGPLFHRTKPRSAPRKGLPPSPKVNPANAVAASVGEWVNGLGVIAGKVAPNHGWRHRFKTVCIEVGIQPRIADAIQDHAARTAGEAYGDVTLKAKYEAIKTLPKYAA</sequence>
<dbReference type="RefSeq" id="WP_266345081.1">
    <property type="nucleotide sequence ID" value="NZ_JAPKNH010000007.1"/>
</dbReference>
<dbReference type="Proteomes" id="UP001596150">
    <property type="component" value="Unassembled WGS sequence"/>
</dbReference>
<evidence type="ECO:0000256" key="4">
    <source>
        <dbReference type="ARBA" id="ARBA00023172"/>
    </source>
</evidence>
<accession>A0ABW0PYW9</accession>
<dbReference type="InterPro" id="IPR013762">
    <property type="entry name" value="Integrase-like_cat_sf"/>
</dbReference>
<comment type="similarity">
    <text evidence="1">Belongs to the 'phage' integrase family.</text>
</comment>
<evidence type="ECO:0000256" key="3">
    <source>
        <dbReference type="ARBA" id="ARBA00023125"/>
    </source>
</evidence>
<evidence type="ECO:0000256" key="2">
    <source>
        <dbReference type="ARBA" id="ARBA00022908"/>
    </source>
</evidence>
<dbReference type="PROSITE" id="PS51898">
    <property type="entry name" value="TYR_RECOMBINASE"/>
    <property type="match status" value="1"/>
</dbReference>
<proteinExistence type="inferred from homology"/>
<feature type="domain" description="Tyr recombinase" evidence="6">
    <location>
        <begin position="360"/>
        <end position="564"/>
    </location>
</feature>
<dbReference type="InterPro" id="IPR002104">
    <property type="entry name" value="Integrase_catalytic"/>
</dbReference>
<evidence type="ECO:0000256" key="1">
    <source>
        <dbReference type="ARBA" id="ARBA00008857"/>
    </source>
</evidence>
<name>A0ABW0PYW9_9HYPH</name>
<dbReference type="PANTHER" id="PTHR30629:SF2">
    <property type="entry name" value="PROPHAGE INTEGRASE INTS-RELATED"/>
    <property type="match status" value="1"/>
</dbReference>
<evidence type="ECO:0000259" key="6">
    <source>
        <dbReference type="PROSITE" id="PS51898"/>
    </source>
</evidence>
<dbReference type="EMBL" id="JBHSML010000012">
    <property type="protein sequence ID" value="MFC5517683.1"/>
    <property type="molecule type" value="Genomic_DNA"/>
</dbReference>
<evidence type="ECO:0000256" key="5">
    <source>
        <dbReference type="SAM" id="MobiDB-lite"/>
    </source>
</evidence>
<dbReference type="InterPro" id="IPR050808">
    <property type="entry name" value="Phage_Integrase"/>
</dbReference>
<feature type="region of interest" description="Disordered" evidence="5">
    <location>
        <begin position="470"/>
        <end position="489"/>
    </location>
</feature>
<organism evidence="7 8">
    <name type="scientific">Kaistia terrae</name>
    <dbReference type="NCBI Taxonomy" id="537017"/>
    <lineage>
        <taxon>Bacteria</taxon>
        <taxon>Pseudomonadati</taxon>
        <taxon>Pseudomonadota</taxon>
        <taxon>Alphaproteobacteria</taxon>
        <taxon>Hyphomicrobiales</taxon>
        <taxon>Kaistiaceae</taxon>
        <taxon>Kaistia</taxon>
    </lineage>
</organism>
<dbReference type="Gene3D" id="1.10.150.130">
    <property type="match status" value="1"/>
</dbReference>
<evidence type="ECO:0000313" key="7">
    <source>
        <dbReference type="EMBL" id="MFC5517683.1"/>
    </source>
</evidence>
<keyword evidence="4" id="KW-0233">DNA recombination</keyword>
<dbReference type="Gene3D" id="1.10.443.10">
    <property type="entry name" value="Intergrase catalytic core"/>
    <property type="match status" value="1"/>
</dbReference>
<reference evidence="8" key="1">
    <citation type="journal article" date="2019" name="Int. J. Syst. Evol. Microbiol.">
        <title>The Global Catalogue of Microorganisms (GCM) 10K type strain sequencing project: providing services to taxonomists for standard genome sequencing and annotation.</title>
        <authorList>
            <consortium name="The Broad Institute Genomics Platform"/>
            <consortium name="The Broad Institute Genome Sequencing Center for Infectious Disease"/>
            <person name="Wu L."/>
            <person name="Ma J."/>
        </authorList>
    </citation>
    <scope>NUCLEOTIDE SEQUENCE [LARGE SCALE GENOMIC DNA]</scope>
    <source>
        <strain evidence="8">KACC 12633</strain>
    </source>
</reference>